<dbReference type="EMBL" id="DF977446">
    <property type="protein sequence ID" value="GAP82472.1"/>
    <property type="molecule type" value="Genomic_DNA"/>
</dbReference>
<dbReference type="AlphaFoldDB" id="A0A1S7UH78"/>
<evidence type="ECO:0000313" key="3">
    <source>
        <dbReference type="EMBL" id="GAP82472.1"/>
    </source>
</evidence>
<dbReference type="PANTHER" id="PTHR35393:SF1">
    <property type="entry name" value="SNOAL-LIKE DOMAIN-CONTAINING PROTEIN"/>
    <property type="match status" value="1"/>
</dbReference>
<dbReference type="STRING" id="77044.A0A1S7UH78"/>
<evidence type="ECO:0000313" key="4">
    <source>
        <dbReference type="Proteomes" id="UP000054516"/>
    </source>
</evidence>
<feature type="domain" description="SigF-like NTF2-like" evidence="2">
    <location>
        <begin position="1"/>
        <end position="130"/>
    </location>
</feature>
<dbReference type="Proteomes" id="UP000054516">
    <property type="component" value="Unassembled WGS sequence"/>
</dbReference>
<dbReference type="PANTHER" id="PTHR35393">
    <property type="entry name" value="CHROMOSOME 1, WHOLE GENOME SHOTGUN SEQUENCE"/>
    <property type="match status" value="1"/>
</dbReference>
<dbReference type="OMA" id="MSQIFTI"/>
<evidence type="ECO:0000256" key="1">
    <source>
        <dbReference type="SAM" id="Phobius"/>
    </source>
</evidence>
<organism evidence="3">
    <name type="scientific">Rosellinia necatrix</name>
    <name type="common">White root-rot fungus</name>
    <dbReference type="NCBI Taxonomy" id="77044"/>
    <lineage>
        <taxon>Eukaryota</taxon>
        <taxon>Fungi</taxon>
        <taxon>Dikarya</taxon>
        <taxon>Ascomycota</taxon>
        <taxon>Pezizomycotina</taxon>
        <taxon>Sordariomycetes</taxon>
        <taxon>Xylariomycetidae</taxon>
        <taxon>Xylariales</taxon>
        <taxon>Xylariaceae</taxon>
        <taxon>Rosellinia</taxon>
    </lineage>
</organism>
<gene>
    <name evidence="3" type="ORF">SAMD00023353_0100220</name>
</gene>
<feature type="transmembrane region" description="Helical" evidence="1">
    <location>
        <begin position="190"/>
        <end position="215"/>
    </location>
</feature>
<keyword evidence="1" id="KW-0472">Membrane</keyword>
<name>A0A1S7UH78_ROSNE</name>
<keyword evidence="3" id="KW-0503">Monooxygenase</keyword>
<sequence length="234" mass="27612">MENPEQDIKGVISSLTQGKKEEQENTLNRYFLPNAYFVHPFCRVPSFEPIQVQLPFYNFETINSRRLVQFVYQWYRILSPDVVLEIDSTAFDEKTNSLYATIRQTFTLWVVPFHLWEANVRLVCLLKLEHLPVDKDENPIFPQNRSGQNGYRQNTAPSTRRRYFIQGQEDHYQTNDMLKFVAPFGASALWYLWQLFATLVCVIGVALLWPVTWIYERKLIDSTKKVEGSVRPHR</sequence>
<keyword evidence="1" id="KW-0812">Transmembrane</keyword>
<keyword evidence="4" id="KW-1185">Reference proteome</keyword>
<dbReference type="OrthoDB" id="2344312at2759"/>
<evidence type="ECO:0000259" key="2">
    <source>
        <dbReference type="Pfam" id="PF24840"/>
    </source>
</evidence>
<protein>
    <submittedName>
        <fullName evidence="3">Putative flavin-binding monooxygenase-like protein</fullName>
    </submittedName>
</protein>
<reference evidence="3" key="1">
    <citation type="submission" date="2016-03" db="EMBL/GenBank/DDBJ databases">
        <title>Draft genome sequence of Rosellinia necatrix.</title>
        <authorList>
            <person name="Kanematsu S."/>
        </authorList>
    </citation>
    <scope>NUCLEOTIDE SEQUENCE [LARGE SCALE GENOMIC DNA]</scope>
    <source>
        <strain evidence="3">W97</strain>
    </source>
</reference>
<accession>A0A1S7UH78</accession>
<dbReference type="Pfam" id="PF24840">
    <property type="entry name" value="NTF2_SigF"/>
    <property type="match status" value="1"/>
</dbReference>
<dbReference type="InterPro" id="IPR057514">
    <property type="entry name" value="NTF2_SigF"/>
</dbReference>
<proteinExistence type="predicted"/>
<dbReference type="GO" id="GO:0004497">
    <property type="term" value="F:monooxygenase activity"/>
    <property type="evidence" value="ECO:0007669"/>
    <property type="project" value="UniProtKB-KW"/>
</dbReference>
<keyword evidence="1" id="KW-1133">Transmembrane helix</keyword>
<keyword evidence="3" id="KW-0560">Oxidoreductase</keyword>